<sequence length="284" mass="31918">MVKNNKITPKSIFTGAILRVILVSFLFMVLVPLLWTIMQSFKTSQEFFADPWALPGALNMKNYISAWNKANMSGYFFNSVYVTLASTVFLMLFSVPCSYCLARFKFFGGELIMLAMTLGLFIQPTYILVPLFLLVAKLNLLNNLTALSLIYAIIQLPFSIFILTGFIKGVSREYEEAAEIDGCTRLQTIRHVVLPMIKPGVLTVLIFNFMGFWNEYAMAFTLLTMDEKKTLPVGLQNLMEVQRFSTDWGALFAGMVIVIIPTVIVYAFLNKKLTEAVNVGGLKG</sequence>
<dbReference type="OrthoDB" id="156617at2"/>
<dbReference type="SUPFAM" id="SSF161098">
    <property type="entry name" value="MetI-like"/>
    <property type="match status" value="1"/>
</dbReference>
<keyword evidence="3" id="KW-1003">Cell membrane</keyword>
<feature type="transmembrane region" description="Helical" evidence="7">
    <location>
        <begin position="148"/>
        <end position="171"/>
    </location>
</feature>
<feature type="transmembrane region" description="Helical" evidence="7">
    <location>
        <begin position="111"/>
        <end position="136"/>
    </location>
</feature>
<evidence type="ECO:0000256" key="6">
    <source>
        <dbReference type="ARBA" id="ARBA00023136"/>
    </source>
</evidence>
<keyword evidence="5 7" id="KW-1133">Transmembrane helix</keyword>
<dbReference type="GO" id="GO:0005886">
    <property type="term" value="C:plasma membrane"/>
    <property type="evidence" value="ECO:0007669"/>
    <property type="project" value="UniProtKB-SubCell"/>
</dbReference>
<proteinExistence type="inferred from homology"/>
<evidence type="ECO:0000256" key="5">
    <source>
        <dbReference type="ARBA" id="ARBA00022989"/>
    </source>
</evidence>
<comment type="similarity">
    <text evidence="7">Belongs to the binding-protein-dependent transport system permease family.</text>
</comment>
<comment type="subcellular location">
    <subcellularLocation>
        <location evidence="1 7">Cell membrane</location>
        <topology evidence="1 7">Multi-pass membrane protein</topology>
    </subcellularLocation>
</comment>
<comment type="caution">
    <text evidence="9">The sequence shown here is derived from an EMBL/GenBank/DDBJ whole genome shotgun (WGS) entry which is preliminary data.</text>
</comment>
<dbReference type="GO" id="GO:0055085">
    <property type="term" value="P:transmembrane transport"/>
    <property type="evidence" value="ECO:0007669"/>
    <property type="project" value="InterPro"/>
</dbReference>
<dbReference type="Gene3D" id="1.10.3720.10">
    <property type="entry name" value="MetI-like"/>
    <property type="match status" value="1"/>
</dbReference>
<evidence type="ECO:0000259" key="8">
    <source>
        <dbReference type="PROSITE" id="PS50928"/>
    </source>
</evidence>
<organism evidence="9 10">
    <name type="scientific">Romboutsia weinsteinii</name>
    <dbReference type="NCBI Taxonomy" id="2020949"/>
    <lineage>
        <taxon>Bacteria</taxon>
        <taxon>Bacillati</taxon>
        <taxon>Bacillota</taxon>
        <taxon>Clostridia</taxon>
        <taxon>Peptostreptococcales</taxon>
        <taxon>Peptostreptococcaceae</taxon>
        <taxon>Romboutsia</taxon>
    </lineage>
</organism>
<name>A0A371J056_9FIRM</name>
<dbReference type="Proteomes" id="UP000215694">
    <property type="component" value="Unassembled WGS sequence"/>
</dbReference>
<gene>
    <name evidence="9" type="ORF">CHL78_015225</name>
</gene>
<keyword evidence="2 7" id="KW-0813">Transport</keyword>
<keyword evidence="4 7" id="KW-0812">Transmembrane</keyword>
<reference evidence="9 10" key="1">
    <citation type="journal article" date="2017" name="Genome Announc.">
        <title>Draft Genome Sequence of Romboutsia weinsteinii sp. nov. Strain CCRI-19649(T) Isolated from Surface Water.</title>
        <authorList>
            <person name="Maheux A.F."/>
            <person name="Boudreau D.K."/>
            <person name="Berube E."/>
            <person name="Boissinot M."/>
            <person name="Cantin P."/>
            <person name="Raymond F."/>
            <person name="Corbeil J."/>
            <person name="Omar R.F."/>
            <person name="Bergeron M.G."/>
        </authorList>
    </citation>
    <scope>NUCLEOTIDE SEQUENCE [LARGE SCALE GENOMIC DNA]</scope>
    <source>
        <strain evidence="9 10">CCRI-19649</strain>
    </source>
</reference>
<feature type="domain" description="ABC transmembrane type-1" evidence="8">
    <location>
        <begin position="76"/>
        <end position="269"/>
    </location>
</feature>
<feature type="transmembrane region" description="Helical" evidence="7">
    <location>
        <begin position="75"/>
        <end position="99"/>
    </location>
</feature>
<protein>
    <submittedName>
        <fullName evidence="9">Carbohydrate ABC transporter permease</fullName>
    </submittedName>
</protein>
<evidence type="ECO:0000256" key="1">
    <source>
        <dbReference type="ARBA" id="ARBA00004651"/>
    </source>
</evidence>
<accession>A0A371J056</accession>
<dbReference type="InterPro" id="IPR035906">
    <property type="entry name" value="MetI-like_sf"/>
</dbReference>
<dbReference type="CDD" id="cd06261">
    <property type="entry name" value="TM_PBP2"/>
    <property type="match status" value="1"/>
</dbReference>
<dbReference type="AlphaFoldDB" id="A0A371J056"/>
<dbReference type="PANTHER" id="PTHR32243:SF24">
    <property type="entry name" value="DIACETYLCHITOBIOSE UPTAKE SYSTEM PERMEASE PROTEIN NGCG"/>
    <property type="match status" value="1"/>
</dbReference>
<dbReference type="PROSITE" id="PS50928">
    <property type="entry name" value="ABC_TM1"/>
    <property type="match status" value="1"/>
</dbReference>
<feature type="transmembrane region" description="Helical" evidence="7">
    <location>
        <begin position="12"/>
        <end position="35"/>
    </location>
</feature>
<evidence type="ECO:0000313" key="9">
    <source>
        <dbReference type="EMBL" id="RDY26048.1"/>
    </source>
</evidence>
<dbReference type="InterPro" id="IPR050901">
    <property type="entry name" value="BP-dep_ABC_trans_perm"/>
</dbReference>
<evidence type="ECO:0000256" key="2">
    <source>
        <dbReference type="ARBA" id="ARBA00022448"/>
    </source>
</evidence>
<dbReference type="EMBL" id="NOJY02000037">
    <property type="protein sequence ID" value="RDY26048.1"/>
    <property type="molecule type" value="Genomic_DNA"/>
</dbReference>
<feature type="transmembrane region" description="Helical" evidence="7">
    <location>
        <begin position="192"/>
        <end position="213"/>
    </location>
</feature>
<dbReference type="PANTHER" id="PTHR32243">
    <property type="entry name" value="MALTOSE TRANSPORT SYSTEM PERMEASE-RELATED"/>
    <property type="match status" value="1"/>
</dbReference>
<evidence type="ECO:0000256" key="3">
    <source>
        <dbReference type="ARBA" id="ARBA00022475"/>
    </source>
</evidence>
<evidence type="ECO:0000256" key="4">
    <source>
        <dbReference type="ARBA" id="ARBA00022692"/>
    </source>
</evidence>
<feature type="transmembrane region" description="Helical" evidence="7">
    <location>
        <begin position="248"/>
        <end position="269"/>
    </location>
</feature>
<keyword evidence="10" id="KW-1185">Reference proteome</keyword>
<dbReference type="Pfam" id="PF00528">
    <property type="entry name" value="BPD_transp_1"/>
    <property type="match status" value="1"/>
</dbReference>
<dbReference type="InterPro" id="IPR000515">
    <property type="entry name" value="MetI-like"/>
</dbReference>
<evidence type="ECO:0000256" key="7">
    <source>
        <dbReference type="RuleBase" id="RU363032"/>
    </source>
</evidence>
<keyword evidence="6 7" id="KW-0472">Membrane</keyword>
<evidence type="ECO:0000313" key="10">
    <source>
        <dbReference type="Proteomes" id="UP000215694"/>
    </source>
</evidence>